<dbReference type="VEuPathDB" id="FungiDB:FUN_007030"/>
<dbReference type="SUPFAM" id="SSF50494">
    <property type="entry name" value="Trypsin-like serine proteases"/>
    <property type="match status" value="1"/>
</dbReference>
<accession>A0A2I1G6V0</accession>
<organism evidence="1 2">
    <name type="scientific">Rhizophagus irregularis</name>
    <dbReference type="NCBI Taxonomy" id="588596"/>
    <lineage>
        <taxon>Eukaryota</taxon>
        <taxon>Fungi</taxon>
        <taxon>Fungi incertae sedis</taxon>
        <taxon>Mucoromycota</taxon>
        <taxon>Glomeromycotina</taxon>
        <taxon>Glomeromycetes</taxon>
        <taxon>Glomerales</taxon>
        <taxon>Glomeraceae</taxon>
        <taxon>Rhizophagus</taxon>
    </lineage>
</organism>
<keyword evidence="2" id="KW-1185">Reference proteome</keyword>
<dbReference type="InterPro" id="IPR009003">
    <property type="entry name" value="Peptidase_S1_PA"/>
</dbReference>
<reference evidence="1 2" key="1">
    <citation type="submission" date="2015-10" db="EMBL/GenBank/DDBJ databases">
        <title>Genome analyses suggest a sexual origin of heterokaryosis in a supposedly ancient asexual fungus.</title>
        <authorList>
            <person name="Ropars J."/>
            <person name="Sedzielewska K."/>
            <person name="Noel J."/>
            <person name="Charron P."/>
            <person name="Farinelli L."/>
            <person name="Marton T."/>
            <person name="Kruger M."/>
            <person name="Pelin A."/>
            <person name="Brachmann A."/>
            <person name="Corradi N."/>
        </authorList>
    </citation>
    <scope>NUCLEOTIDE SEQUENCE [LARGE SCALE GENOMIC DNA]</scope>
    <source>
        <strain evidence="1 2">A4</strain>
    </source>
</reference>
<comment type="caution">
    <text evidence="1">The sequence shown here is derived from an EMBL/GenBank/DDBJ whole genome shotgun (WGS) entry which is preliminary data.</text>
</comment>
<dbReference type="EMBL" id="LLXI01000194">
    <property type="protein sequence ID" value="PKY42367.1"/>
    <property type="molecule type" value="Genomic_DNA"/>
</dbReference>
<dbReference type="Proteomes" id="UP000234323">
    <property type="component" value="Unassembled WGS sequence"/>
</dbReference>
<dbReference type="VEuPathDB" id="FungiDB:FUN_011162"/>
<dbReference type="AlphaFoldDB" id="A0A2I1G6V0"/>
<sequence length="486" mass="56167">MSKIFLNTVLFDRDEPGSFPFNFKPDLKKTFNINKGSTRIILDEPFKIRDEHENFVFTIEINTESTIKKFKRKIKKKIKKRLNEKNISNDIHFNLWKVTENIISLKIIKGTINNYWSEQPSDNFIHVFVDYYLKPIILSQHLTEEITTIAVNLNGRKITPIISDHLKYFNHVEDKFVTVFKSLPLSAVNIGLVDNKESIIVFVYVSEETPVYLPSEFEGFPVLVKYDVDLDFHHRSFHDNLMPGISIGSPKVDACTLGGLFKNIAEPSKNYMLTVKHGVKEEGSEVFQPGKFDKVSQYNYIGSNHNLYYIDYAFCEVENRGIPEMPNIPLGSDITITEICNINFEIINENNNQDLNDIVNYEYVQKVGRSTFTTEGFIEDRVRRFFPPAIINGEKRLDKERKERFALRVVSINDESNKFGMKGDSGSPVFDMHGRLWGIYITGGHPFYYVVPIEWILNDVKERFNATFTLIAHGQSLLDQSQPEIA</sequence>
<evidence type="ECO:0000313" key="2">
    <source>
        <dbReference type="Proteomes" id="UP000234323"/>
    </source>
</evidence>
<evidence type="ECO:0000313" key="1">
    <source>
        <dbReference type="EMBL" id="PKY42367.1"/>
    </source>
</evidence>
<gene>
    <name evidence="1" type="ORF">RhiirA4_456153</name>
</gene>
<dbReference type="VEuPathDB" id="FungiDB:RhiirA1_441922"/>
<dbReference type="VEuPathDB" id="FungiDB:RhiirFUN_009708"/>
<name>A0A2I1G6V0_9GLOM</name>
<protein>
    <submittedName>
        <fullName evidence="1">Uncharacterized protein</fullName>
    </submittedName>
</protein>
<proteinExistence type="predicted"/>